<feature type="non-terminal residue" evidence="2">
    <location>
        <position position="813"/>
    </location>
</feature>
<name>A0A813I6F5_POLGL</name>
<dbReference type="AlphaFoldDB" id="A0A813I6F5"/>
<organism evidence="2 3">
    <name type="scientific">Polarella glacialis</name>
    <name type="common">Dinoflagellate</name>
    <dbReference type="NCBI Taxonomy" id="89957"/>
    <lineage>
        <taxon>Eukaryota</taxon>
        <taxon>Sar</taxon>
        <taxon>Alveolata</taxon>
        <taxon>Dinophyceae</taxon>
        <taxon>Suessiales</taxon>
        <taxon>Suessiaceae</taxon>
        <taxon>Polarella</taxon>
    </lineage>
</organism>
<feature type="domain" description="Pseudouridine synthase RsuA/RluA-like" evidence="1">
    <location>
        <begin position="690"/>
        <end position="787"/>
    </location>
</feature>
<dbReference type="Pfam" id="PF00849">
    <property type="entry name" value="PseudoU_synth_2"/>
    <property type="match status" value="1"/>
</dbReference>
<proteinExistence type="predicted"/>
<dbReference type="GO" id="GO:0009982">
    <property type="term" value="F:pseudouridine synthase activity"/>
    <property type="evidence" value="ECO:0007669"/>
    <property type="project" value="InterPro"/>
</dbReference>
<dbReference type="GO" id="GO:0001522">
    <property type="term" value="P:pseudouridine synthesis"/>
    <property type="evidence" value="ECO:0007669"/>
    <property type="project" value="InterPro"/>
</dbReference>
<sequence>NSSEVQGACGQFFLVVPCLELAMRQIGDLVHLVEKSQEDALLSPQTGTRNAGPESRVAAEDVAAEPQVSVVVLDDQAVTLLGIDAGDDPPGLAADDDQANSAAEEARCSLQVRTLLPAFQLFKTRIFCQPFEDSLSRTKVLFTSWRFAAGFPALRDEVLSSSRRFASDLPALGDEVLFARWRFSSCHSSTSRRGALCEMALCCRPAKCFLQVCTFLLAFQLFKTRCSFKMALGCLPFEHFETRCSVQVGALLPVIQHFRTMFLFKQDLSSIGRLLPALQSLQGAVLSLSRRLASGLPAFQDEVLSSSMHFAAGLPALQDKVLFASALLPALRALQDKVLSLSRRLVAGLPALHDEVSLRICTLLPAFQHFRTRFLFKQAKRASGPCRPVDVSLVQHGLGFWQGDCGGILCFPIFYVGAASAQNASPECFEVQYGLGICHLRITGFLPAVAYPSLKRSPQASQKKWCLWRVWQSQLCRLLAPFVVSVEAILSVLWRRLRSFLLLALTLVELSHLQNQPGPSLSTSSLHSAGLAFVSAPRQELSNVAWASATLNLKQPEVFKSISTELLRRLEELKIHESDRPKLTEFARNVIGVIWAVRFVEGAKMGNNSDNNNNSNNNNNNVAKMGNEGAQGDLLGPLVAAARPKLLAIGRAMDGTAFPAASKRSVYCAKVLPSDADSDPQVVLDLSDRLVIQKPPGWQVDQNKLEMAEEEGEARRLSSFVQSLLPPHQWPIVCDMEHGCGFLHRLDVPCSGLVVVAKTYEAYYDLWLQLNAGSMVRDYAVLCHGFVMKVSGPLVVAENMSGTKMYEVVRVGK</sequence>
<reference evidence="2" key="1">
    <citation type="submission" date="2021-02" db="EMBL/GenBank/DDBJ databases">
        <authorList>
            <person name="Dougan E. K."/>
            <person name="Rhodes N."/>
            <person name="Thang M."/>
            <person name="Chan C."/>
        </authorList>
    </citation>
    <scope>NUCLEOTIDE SEQUENCE</scope>
</reference>
<dbReference type="InterPro" id="IPR006145">
    <property type="entry name" value="PsdUridine_synth_RsuA/RluA"/>
</dbReference>
<protein>
    <recommendedName>
        <fullName evidence="1">Pseudouridine synthase RsuA/RluA-like domain-containing protein</fullName>
    </recommendedName>
</protein>
<accession>A0A813I6F5</accession>
<evidence type="ECO:0000313" key="2">
    <source>
        <dbReference type="EMBL" id="CAE8646622.1"/>
    </source>
</evidence>
<dbReference type="EMBL" id="CAJNNW010004640">
    <property type="protein sequence ID" value="CAE8646622.1"/>
    <property type="molecule type" value="Genomic_DNA"/>
</dbReference>
<comment type="caution">
    <text evidence="2">The sequence shown here is derived from an EMBL/GenBank/DDBJ whole genome shotgun (WGS) entry which is preliminary data.</text>
</comment>
<gene>
    <name evidence="2" type="ORF">PGLA2088_LOCUS4965</name>
</gene>
<evidence type="ECO:0000259" key="1">
    <source>
        <dbReference type="Pfam" id="PF00849"/>
    </source>
</evidence>
<dbReference type="GO" id="GO:0003723">
    <property type="term" value="F:RNA binding"/>
    <property type="evidence" value="ECO:0007669"/>
    <property type="project" value="InterPro"/>
</dbReference>
<dbReference type="SUPFAM" id="SSF55120">
    <property type="entry name" value="Pseudouridine synthase"/>
    <property type="match status" value="1"/>
</dbReference>
<dbReference type="InterPro" id="IPR020103">
    <property type="entry name" value="PsdUridine_synth_cat_dom_sf"/>
</dbReference>
<feature type="non-terminal residue" evidence="2">
    <location>
        <position position="1"/>
    </location>
</feature>
<dbReference type="Proteomes" id="UP000626109">
    <property type="component" value="Unassembled WGS sequence"/>
</dbReference>
<evidence type="ECO:0000313" key="3">
    <source>
        <dbReference type="Proteomes" id="UP000626109"/>
    </source>
</evidence>
<dbReference type="Gene3D" id="3.30.2350.10">
    <property type="entry name" value="Pseudouridine synthase"/>
    <property type="match status" value="1"/>
</dbReference>